<comment type="caution">
    <text evidence="1">The sequence shown here is derived from an EMBL/GenBank/DDBJ whole genome shotgun (WGS) entry which is preliminary data.</text>
</comment>
<name>A0AAD8NWT4_TARER</name>
<gene>
    <name evidence="1" type="ORF">QVD17_19818</name>
</gene>
<protein>
    <submittedName>
        <fullName evidence="1">Uncharacterized protein</fullName>
    </submittedName>
</protein>
<evidence type="ECO:0000313" key="2">
    <source>
        <dbReference type="Proteomes" id="UP001229421"/>
    </source>
</evidence>
<dbReference type="AlphaFoldDB" id="A0AAD8NWT4"/>
<evidence type="ECO:0000313" key="1">
    <source>
        <dbReference type="EMBL" id="KAK1424488.1"/>
    </source>
</evidence>
<keyword evidence="2" id="KW-1185">Reference proteome</keyword>
<reference evidence="1" key="1">
    <citation type="journal article" date="2023" name="bioRxiv">
        <title>Improved chromosome-level genome assembly for marigold (Tagetes erecta).</title>
        <authorList>
            <person name="Jiang F."/>
            <person name="Yuan L."/>
            <person name="Wang S."/>
            <person name="Wang H."/>
            <person name="Xu D."/>
            <person name="Wang A."/>
            <person name="Fan W."/>
        </authorList>
    </citation>
    <scope>NUCLEOTIDE SEQUENCE</scope>
    <source>
        <strain evidence="1">WSJ</strain>
        <tissue evidence="1">Leaf</tissue>
    </source>
</reference>
<proteinExistence type="predicted"/>
<sequence length="85" mass="9981">MNKIVIYKFLNFEHNPKGKVKEAEQEVIISNLKYALLLSIRLLHISLASSSSSSLLARCLNIIVATHFFARRFLNWHWLKYEIHL</sequence>
<dbReference type="Proteomes" id="UP001229421">
    <property type="component" value="Unassembled WGS sequence"/>
</dbReference>
<dbReference type="EMBL" id="JAUHHV010000005">
    <property type="protein sequence ID" value="KAK1424488.1"/>
    <property type="molecule type" value="Genomic_DNA"/>
</dbReference>
<accession>A0AAD8NWT4</accession>
<organism evidence="1 2">
    <name type="scientific">Tagetes erecta</name>
    <name type="common">African marigold</name>
    <dbReference type="NCBI Taxonomy" id="13708"/>
    <lineage>
        <taxon>Eukaryota</taxon>
        <taxon>Viridiplantae</taxon>
        <taxon>Streptophyta</taxon>
        <taxon>Embryophyta</taxon>
        <taxon>Tracheophyta</taxon>
        <taxon>Spermatophyta</taxon>
        <taxon>Magnoliopsida</taxon>
        <taxon>eudicotyledons</taxon>
        <taxon>Gunneridae</taxon>
        <taxon>Pentapetalae</taxon>
        <taxon>asterids</taxon>
        <taxon>campanulids</taxon>
        <taxon>Asterales</taxon>
        <taxon>Asteraceae</taxon>
        <taxon>Asteroideae</taxon>
        <taxon>Heliantheae alliance</taxon>
        <taxon>Tageteae</taxon>
        <taxon>Tagetes</taxon>
    </lineage>
</organism>